<dbReference type="FunFam" id="3.20.20.220:FF:000014">
    <property type="entry name" value="Methylenetetrahydrofolate reductase"/>
    <property type="match status" value="1"/>
</dbReference>
<comment type="similarity">
    <text evidence="3 12">Belongs to the methylenetetrahydrofolate reductase family.</text>
</comment>
<gene>
    <name evidence="13" type="ORF">ALO52_04661</name>
</gene>
<evidence type="ECO:0000256" key="7">
    <source>
        <dbReference type="ARBA" id="ARBA00023002"/>
    </source>
</evidence>
<reference evidence="13 14" key="1">
    <citation type="submission" date="2015-09" db="EMBL/GenBank/DDBJ databases">
        <title>Genome announcement of multiple Pseudomonas syringae strains.</title>
        <authorList>
            <person name="Thakur S."/>
            <person name="Wang P.W."/>
            <person name="Gong Y."/>
            <person name="Weir B.S."/>
            <person name="Guttman D.S."/>
        </authorList>
    </citation>
    <scope>NUCLEOTIDE SEQUENCE [LARGE SCALE GENOMIC DNA]</scope>
    <source>
        <strain evidence="13 14">ICMP3956</strain>
    </source>
</reference>
<dbReference type="GO" id="GO:0071949">
    <property type="term" value="F:FAD binding"/>
    <property type="evidence" value="ECO:0007669"/>
    <property type="project" value="TreeGrafter"/>
</dbReference>
<evidence type="ECO:0000256" key="2">
    <source>
        <dbReference type="ARBA" id="ARBA00004777"/>
    </source>
</evidence>
<evidence type="ECO:0000313" key="14">
    <source>
        <dbReference type="Proteomes" id="UP000050562"/>
    </source>
</evidence>
<dbReference type="GO" id="GO:0005829">
    <property type="term" value="C:cytosol"/>
    <property type="evidence" value="ECO:0007669"/>
    <property type="project" value="InterPro"/>
</dbReference>
<comment type="pathway">
    <text evidence="2 12">One-carbon metabolism; tetrahydrofolate interconversion.</text>
</comment>
<evidence type="ECO:0000256" key="4">
    <source>
        <dbReference type="ARBA" id="ARBA00022605"/>
    </source>
</evidence>
<dbReference type="PANTHER" id="PTHR45754">
    <property type="entry name" value="METHYLENETETRAHYDROFOLATE REDUCTASE"/>
    <property type="match status" value="1"/>
</dbReference>
<evidence type="ECO:0000256" key="11">
    <source>
        <dbReference type="ARBA" id="ARBA00048628"/>
    </source>
</evidence>
<proteinExistence type="inferred from homology"/>
<dbReference type="InterPro" id="IPR003171">
    <property type="entry name" value="Mehydrof_redctse-like"/>
</dbReference>
<keyword evidence="8" id="KW-0520">NAD</keyword>
<evidence type="ECO:0000256" key="3">
    <source>
        <dbReference type="ARBA" id="ARBA00006743"/>
    </source>
</evidence>
<dbReference type="Pfam" id="PF02219">
    <property type="entry name" value="MTHFR"/>
    <property type="match status" value="1"/>
</dbReference>
<dbReference type="GO" id="GO:0009086">
    <property type="term" value="P:methionine biosynthetic process"/>
    <property type="evidence" value="ECO:0007669"/>
    <property type="project" value="UniProtKB-KW"/>
</dbReference>
<sequence>MWLHRTLRAGRWDLWERTCPRRHLIYHPSFVDKQISSRTSPLPLCDLPVRFKMRSASMSQERRYSFEFFPTKTDAGHEKLLNVARQLASYNPDFFSCTYGAGGSTRDRTLNTVLQLENEVKVPAAPHLSCVGDSKADLRGLLSQYQEAGIKRIVALRGDLPSGMGMASGELRHANDLVSFIREETGSHFHIEVAAYPEMHPQARNFEDDLKHFVNKANAGADSAITQYFFNADSYFYFVERVQKMGVNIPIVPGIMPITNYSKLARFSDACGAEIPRWIRKQLEAYGDDVQSIQSFGEEVITEMCERLLQGGAPGLHFYTLNQADPSLAVWNNLKLPR</sequence>
<dbReference type="UniPathway" id="UPA00193"/>
<dbReference type="EC" id="1.5.1.54" evidence="12"/>
<evidence type="ECO:0000256" key="9">
    <source>
        <dbReference type="ARBA" id="ARBA00023167"/>
    </source>
</evidence>
<evidence type="ECO:0000256" key="6">
    <source>
        <dbReference type="ARBA" id="ARBA00022827"/>
    </source>
</evidence>
<evidence type="ECO:0000256" key="1">
    <source>
        <dbReference type="ARBA" id="ARBA00001974"/>
    </source>
</evidence>
<protein>
    <recommendedName>
        <fullName evidence="12">Methylenetetrahydrofolate reductase</fullName>
        <ecNumber evidence="12">1.5.1.54</ecNumber>
    </recommendedName>
</protein>
<comment type="cofactor">
    <cofactor evidence="1 12">
        <name>FAD</name>
        <dbReference type="ChEBI" id="CHEBI:57692"/>
    </cofactor>
</comment>
<comment type="catalytic activity">
    <reaction evidence="11">
        <text>(6S)-5-methyl-5,6,7,8-tetrahydrofolate + NAD(+) = (6R)-5,10-methylene-5,6,7,8-tetrahydrofolate + NADH + H(+)</text>
        <dbReference type="Rhea" id="RHEA:19821"/>
        <dbReference type="ChEBI" id="CHEBI:15378"/>
        <dbReference type="ChEBI" id="CHEBI:15636"/>
        <dbReference type="ChEBI" id="CHEBI:18608"/>
        <dbReference type="ChEBI" id="CHEBI:57540"/>
        <dbReference type="ChEBI" id="CHEBI:57945"/>
        <dbReference type="EC" id="1.5.1.54"/>
    </reaction>
    <physiologicalReaction direction="right-to-left" evidence="11">
        <dbReference type="Rhea" id="RHEA:19823"/>
    </physiologicalReaction>
</comment>
<keyword evidence="5 12" id="KW-0285">Flavoprotein</keyword>
<evidence type="ECO:0000256" key="5">
    <source>
        <dbReference type="ARBA" id="ARBA00022630"/>
    </source>
</evidence>
<name>A0A0N8SJG2_9PSED</name>
<evidence type="ECO:0000256" key="12">
    <source>
        <dbReference type="RuleBase" id="RU003862"/>
    </source>
</evidence>
<dbReference type="Gene3D" id="3.20.20.220">
    <property type="match status" value="1"/>
</dbReference>
<dbReference type="GO" id="GO:0035999">
    <property type="term" value="P:tetrahydrofolate interconversion"/>
    <property type="evidence" value="ECO:0007669"/>
    <property type="project" value="UniProtKB-UniPathway"/>
</dbReference>
<comment type="pathway">
    <text evidence="10">Amino-acid biosynthesis; L-methionine biosynthesis via de novo pathway.</text>
</comment>
<dbReference type="InterPro" id="IPR004620">
    <property type="entry name" value="MTHF_reductase_bac"/>
</dbReference>
<dbReference type="PATRIC" id="fig|251707.3.peg.2637"/>
<dbReference type="AlphaFoldDB" id="A0A0N8SJG2"/>
<keyword evidence="7 12" id="KW-0560">Oxidoreductase</keyword>
<evidence type="ECO:0000313" key="13">
    <source>
        <dbReference type="EMBL" id="KPY32304.1"/>
    </source>
</evidence>
<dbReference type="EMBL" id="LJRC01000235">
    <property type="protein sequence ID" value="KPY32304.1"/>
    <property type="molecule type" value="Genomic_DNA"/>
</dbReference>
<accession>A0A0N8SJG2</accession>
<dbReference type="Proteomes" id="UP000050562">
    <property type="component" value="Unassembled WGS sequence"/>
</dbReference>
<evidence type="ECO:0000256" key="10">
    <source>
        <dbReference type="ARBA" id="ARBA00034478"/>
    </source>
</evidence>
<dbReference type="CDD" id="cd00537">
    <property type="entry name" value="MTHFR"/>
    <property type="match status" value="1"/>
</dbReference>
<dbReference type="GO" id="GO:0106312">
    <property type="term" value="F:methylenetetrahydrofolate reductase (NADH) activity"/>
    <property type="evidence" value="ECO:0007669"/>
    <property type="project" value="UniProtKB-EC"/>
</dbReference>
<dbReference type="InterPro" id="IPR029041">
    <property type="entry name" value="FAD-linked_oxidoreductase-like"/>
</dbReference>
<dbReference type="PANTHER" id="PTHR45754:SF3">
    <property type="entry name" value="METHYLENETETRAHYDROFOLATE REDUCTASE (NADPH)"/>
    <property type="match status" value="1"/>
</dbReference>
<dbReference type="NCBIfam" id="TIGR00676">
    <property type="entry name" value="fadh2"/>
    <property type="match status" value="1"/>
</dbReference>
<keyword evidence="9" id="KW-0486">Methionine biosynthesis</keyword>
<keyword evidence="6 12" id="KW-0274">FAD</keyword>
<evidence type="ECO:0000256" key="8">
    <source>
        <dbReference type="ARBA" id="ARBA00023027"/>
    </source>
</evidence>
<keyword evidence="4" id="KW-0028">Amino-acid biosynthesis</keyword>
<organism evidence="13 14">
    <name type="scientific">Pseudomonas syringae pv. primulae</name>
    <dbReference type="NCBI Taxonomy" id="251707"/>
    <lineage>
        <taxon>Bacteria</taxon>
        <taxon>Pseudomonadati</taxon>
        <taxon>Pseudomonadota</taxon>
        <taxon>Gammaproteobacteria</taxon>
        <taxon>Pseudomonadales</taxon>
        <taxon>Pseudomonadaceae</taxon>
        <taxon>Pseudomonas</taxon>
    </lineage>
</organism>
<comment type="caution">
    <text evidence="13">The sequence shown here is derived from an EMBL/GenBank/DDBJ whole genome shotgun (WGS) entry which is preliminary data.</text>
</comment>
<dbReference type="SUPFAM" id="SSF51730">
    <property type="entry name" value="FAD-linked oxidoreductase"/>
    <property type="match status" value="1"/>
</dbReference>